<organism evidence="3 4">
    <name type="scientific">Litomosoides sigmodontis</name>
    <name type="common">Filarial nematode worm</name>
    <dbReference type="NCBI Taxonomy" id="42156"/>
    <lineage>
        <taxon>Eukaryota</taxon>
        <taxon>Metazoa</taxon>
        <taxon>Ecdysozoa</taxon>
        <taxon>Nematoda</taxon>
        <taxon>Chromadorea</taxon>
        <taxon>Rhabditida</taxon>
        <taxon>Spirurina</taxon>
        <taxon>Spiruromorpha</taxon>
        <taxon>Filarioidea</taxon>
        <taxon>Onchocercidae</taxon>
        <taxon>Litomosoides</taxon>
    </lineage>
</organism>
<dbReference type="OrthoDB" id="5812677at2759"/>
<evidence type="ECO:0000256" key="1">
    <source>
        <dbReference type="SAM" id="MobiDB-lite"/>
    </source>
</evidence>
<dbReference type="EMBL" id="UYRX01000013">
    <property type="protein sequence ID" value="VDK68752.1"/>
    <property type="molecule type" value="Genomic_DNA"/>
</dbReference>
<protein>
    <submittedName>
        <fullName evidence="3">Uncharacterized protein</fullName>
    </submittedName>
</protein>
<gene>
    <name evidence="3" type="ORF">NLS_LOCUS547</name>
</gene>
<dbReference type="AlphaFoldDB" id="A0A3P6RZ86"/>
<keyword evidence="2" id="KW-1133">Transmembrane helix</keyword>
<evidence type="ECO:0000313" key="3">
    <source>
        <dbReference type="EMBL" id="VDK68752.1"/>
    </source>
</evidence>
<accession>A0A3P6RZ86</accession>
<keyword evidence="2" id="KW-0812">Transmembrane</keyword>
<keyword evidence="4" id="KW-1185">Reference proteome</keyword>
<feature type="transmembrane region" description="Helical" evidence="2">
    <location>
        <begin position="99"/>
        <end position="120"/>
    </location>
</feature>
<name>A0A3P6RZ86_LITSI</name>
<evidence type="ECO:0000256" key="2">
    <source>
        <dbReference type="SAM" id="Phobius"/>
    </source>
</evidence>
<keyword evidence="2" id="KW-0472">Membrane</keyword>
<evidence type="ECO:0000313" key="4">
    <source>
        <dbReference type="Proteomes" id="UP000277928"/>
    </source>
</evidence>
<reference evidence="3 4" key="1">
    <citation type="submission" date="2018-08" db="EMBL/GenBank/DDBJ databases">
        <authorList>
            <person name="Laetsch R D."/>
            <person name="Stevens L."/>
            <person name="Kumar S."/>
            <person name="Blaxter L. M."/>
        </authorList>
    </citation>
    <scope>NUCLEOTIDE SEQUENCE [LARGE SCALE GENOMIC DNA]</scope>
</reference>
<sequence>MRKRPKKVWAQETDVYTGLEKSDRELTPTNAINDNIKRRKKRSDDSDNPYRRLYGSTPYQSSSEFTAPPIVRGPLQVPSIIFEIEEEPTRTWYYCRWTIYWMLWLIAFTLAYFLTFRRYYCSFLMEF</sequence>
<dbReference type="OMA" id="WYYCRWT"/>
<feature type="region of interest" description="Disordered" evidence="1">
    <location>
        <begin position="30"/>
        <end position="68"/>
    </location>
</feature>
<dbReference type="Proteomes" id="UP000277928">
    <property type="component" value="Unassembled WGS sequence"/>
</dbReference>
<proteinExistence type="predicted"/>